<evidence type="ECO:0000313" key="6">
    <source>
        <dbReference type="EMBL" id="CAB4864792.1"/>
    </source>
</evidence>
<dbReference type="InterPro" id="IPR036661">
    <property type="entry name" value="Luciferase-like_sf"/>
</dbReference>
<name>A0A6J7D168_9ZZZZ</name>
<evidence type="ECO:0000313" key="7">
    <source>
        <dbReference type="EMBL" id="CAB4995304.1"/>
    </source>
</evidence>
<dbReference type="AlphaFoldDB" id="A0A6J7D168"/>
<accession>A0A6J7D168</accession>
<keyword evidence="2" id="KW-0560">Oxidoreductase</keyword>
<reference evidence="6" key="1">
    <citation type="submission" date="2020-05" db="EMBL/GenBank/DDBJ databases">
        <authorList>
            <person name="Chiriac C."/>
            <person name="Salcher M."/>
            <person name="Ghai R."/>
            <person name="Kavagutti S V."/>
        </authorList>
    </citation>
    <scope>NUCLEOTIDE SEQUENCE</scope>
</reference>
<evidence type="ECO:0000256" key="1">
    <source>
        <dbReference type="ARBA" id="ARBA00022630"/>
    </source>
</evidence>
<proteinExistence type="predicted"/>
<evidence type="ECO:0000313" key="8">
    <source>
        <dbReference type="EMBL" id="CAB5027028.1"/>
    </source>
</evidence>
<feature type="compositionally biased region" description="Basic and acidic residues" evidence="4">
    <location>
        <begin position="372"/>
        <end position="390"/>
    </location>
</feature>
<dbReference type="Gene3D" id="3.20.20.30">
    <property type="entry name" value="Luciferase-like domain"/>
    <property type="match status" value="1"/>
</dbReference>
<evidence type="ECO:0000256" key="3">
    <source>
        <dbReference type="ARBA" id="ARBA00023033"/>
    </source>
</evidence>
<feature type="region of interest" description="Disordered" evidence="4">
    <location>
        <begin position="371"/>
        <end position="390"/>
    </location>
</feature>
<dbReference type="EMBL" id="CAFBOR010000177">
    <property type="protein sequence ID" value="CAB4995304.1"/>
    <property type="molecule type" value="Genomic_DNA"/>
</dbReference>
<dbReference type="SUPFAM" id="SSF51679">
    <property type="entry name" value="Bacterial luciferase-like"/>
    <property type="match status" value="1"/>
</dbReference>
<sequence length="390" mass="43008">MRFGVFIAPFHPVGQNPTLALERDLELVVHLDRLGYDEAWIGEHHSGGYEIIASPEVFIAVAAERTKHIRLGTGVASLPYHHPLLLADRMVLLDHLTRGRVMLGVGPGQLTSDAHMLGIPADTQRPRMEESLDAIMALLRGERVTMKTDGFILEDAHLQLSSYSKPHLEVAVAASFSPIGPRSAGKHGIGMISIAATARQGMDMLSHHYDVWDEIATENGHTVDRSSWRLVGPMHIAETREEAERDVEFGIEDFATYFSHVLPGGPVSGDTVEEILENNRASGFAVIGSPDDAIERIQELVDASNGGFGAFLFLDHNWANPTAKHRSYELFAQYVMPHFQDQIASQAESHRWLTESGGEFVNRAVQAISKATTDHAEERRARDSQGDSDK</sequence>
<evidence type="ECO:0000259" key="5">
    <source>
        <dbReference type="Pfam" id="PF00296"/>
    </source>
</evidence>
<dbReference type="PANTHER" id="PTHR30137:SF16">
    <property type="entry name" value="BLL0895 PROTEIN"/>
    <property type="match status" value="1"/>
</dbReference>
<dbReference type="PANTHER" id="PTHR30137">
    <property type="entry name" value="LUCIFERASE-LIKE MONOOXYGENASE"/>
    <property type="match status" value="1"/>
</dbReference>
<feature type="domain" description="Luciferase-like" evidence="5">
    <location>
        <begin position="1"/>
        <end position="303"/>
    </location>
</feature>
<keyword evidence="3" id="KW-0503">Monooxygenase</keyword>
<dbReference type="InterPro" id="IPR011251">
    <property type="entry name" value="Luciferase-like_dom"/>
</dbReference>
<dbReference type="GO" id="GO:0005829">
    <property type="term" value="C:cytosol"/>
    <property type="evidence" value="ECO:0007669"/>
    <property type="project" value="TreeGrafter"/>
</dbReference>
<organism evidence="6">
    <name type="scientific">freshwater metagenome</name>
    <dbReference type="NCBI Taxonomy" id="449393"/>
    <lineage>
        <taxon>unclassified sequences</taxon>
        <taxon>metagenomes</taxon>
        <taxon>ecological metagenomes</taxon>
    </lineage>
</organism>
<dbReference type="GO" id="GO:0016705">
    <property type="term" value="F:oxidoreductase activity, acting on paired donors, with incorporation or reduction of molecular oxygen"/>
    <property type="evidence" value="ECO:0007669"/>
    <property type="project" value="InterPro"/>
</dbReference>
<gene>
    <name evidence="6" type="ORF">UFOPK3317_00601</name>
    <name evidence="7" type="ORF">UFOPK3974_01177</name>
    <name evidence="8" type="ORF">UFOPK4071_01583</name>
</gene>
<dbReference type="EMBL" id="CAFBLK010000083">
    <property type="protein sequence ID" value="CAB4864792.1"/>
    <property type="molecule type" value="Genomic_DNA"/>
</dbReference>
<dbReference type="Pfam" id="PF00296">
    <property type="entry name" value="Bac_luciferase"/>
    <property type="match status" value="1"/>
</dbReference>
<dbReference type="EMBL" id="CAFBPF010000277">
    <property type="protein sequence ID" value="CAB5027028.1"/>
    <property type="molecule type" value="Genomic_DNA"/>
</dbReference>
<evidence type="ECO:0000256" key="4">
    <source>
        <dbReference type="SAM" id="MobiDB-lite"/>
    </source>
</evidence>
<evidence type="ECO:0000256" key="2">
    <source>
        <dbReference type="ARBA" id="ARBA00023002"/>
    </source>
</evidence>
<dbReference type="GO" id="GO:0004497">
    <property type="term" value="F:monooxygenase activity"/>
    <property type="evidence" value="ECO:0007669"/>
    <property type="project" value="UniProtKB-KW"/>
</dbReference>
<protein>
    <submittedName>
        <fullName evidence="6">Unannotated protein</fullName>
    </submittedName>
</protein>
<dbReference type="InterPro" id="IPR050766">
    <property type="entry name" value="Bact_Lucif_Oxidored"/>
</dbReference>
<keyword evidence="1" id="KW-0285">Flavoprotein</keyword>